<reference evidence="2 3" key="1">
    <citation type="submission" date="2019-02" db="EMBL/GenBank/DDBJ databases">
        <title>Bacteria dissemination in different level of health care in South Africa: the effectiveness of infections prevention and control.</title>
        <authorList>
            <person name="Shobo C."/>
            <person name="Amoako D.G."/>
            <person name="Allam M."/>
            <person name="Ismail A."/>
            <person name="Bester L.A."/>
            <person name="Essack S.Y."/>
        </authorList>
    </citation>
    <scope>NUCLEOTIDE SEQUENCE [LARGE SCALE GENOMIC DNA]</scope>
    <source>
        <strain evidence="2 3">2SIL2</strain>
    </source>
</reference>
<accession>A0A4U3JYZ3</accession>
<evidence type="ECO:0000256" key="1">
    <source>
        <dbReference type="SAM" id="MobiDB-lite"/>
    </source>
</evidence>
<feature type="compositionally biased region" description="Polar residues" evidence="1">
    <location>
        <begin position="55"/>
        <end position="86"/>
    </location>
</feature>
<protein>
    <submittedName>
        <fullName evidence="2">N-acetylmuramoyl-L-alanine amidase</fullName>
    </submittedName>
</protein>
<feature type="non-terminal residue" evidence="2">
    <location>
        <position position="141"/>
    </location>
</feature>
<feature type="compositionally biased region" description="Basic and acidic residues" evidence="1">
    <location>
        <begin position="127"/>
        <end position="141"/>
    </location>
</feature>
<feature type="compositionally biased region" description="Low complexity" evidence="1">
    <location>
        <begin position="94"/>
        <end position="106"/>
    </location>
</feature>
<comment type="caution">
    <text evidence="2">The sequence shown here is derived from an EMBL/GenBank/DDBJ whole genome shotgun (WGS) entry which is preliminary data.</text>
</comment>
<name>A0A4U3JYZ3_ENTFL</name>
<feature type="compositionally biased region" description="Polar residues" evidence="1">
    <location>
        <begin position="110"/>
        <end position="125"/>
    </location>
</feature>
<evidence type="ECO:0000313" key="3">
    <source>
        <dbReference type="Proteomes" id="UP000305511"/>
    </source>
</evidence>
<proteinExistence type="predicted"/>
<dbReference type="AlphaFoldDB" id="A0A4U3JYZ3"/>
<organism evidence="2 3">
    <name type="scientific">Enterococcus faecalis</name>
    <name type="common">Streptococcus faecalis</name>
    <dbReference type="NCBI Taxonomy" id="1351"/>
    <lineage>
        <taxon>Bacteria</taxon>
        <taxon>Bacillati</taxon>
        <taxon>Bacillota</taxon>
        <taxon>Bacilli</taxon>
        <taxon>Lactobacillales</taxon>
        <taxon>Enterococcaceae</taxon>
        <taxon>Enterococcus</taxon>
    </lineage>
</organism>
<feature type="region of interest" description="Disordered" evidence="1">
    <location>
        <begin position="32"/>
        <end position="141"/>
    </location>
</feature>
<dbReference type="EMBL" id="SIYF01000839">
    <property type="protein sequence ID" value="TKK53870.1"/>
    <property type="molecule type" value="Genomic_DNA"/>
</dbReference>
<feature type="compositionally biased region" description="Basic and acidic residues" evidence="1">
    <location>
        <begin position="40"/>
        <end position="54"/>
    </location>
</feature>
<dbReference type="Proteomes" id="UP000305511">
    <property type="component" value="Unassembled WGS sequence"/>
</dbReference>
<evidence type="ECO:0000313" key="2">
    <source>
        <dbReference type="EMBL" id="TKK53870.1"/>
    </source>
</evidence>
<gene>
    <name evidence="2" type="ORF">EY666_20230</name>
</gene>
<sequence length="141" mass="15840">MKKRKARYLKLVCIGILGIYAGASYYNSEPLIAQEETETRDESRQLSLEEKRADQANQDQGTLTSSTLNETIISSFEQQESSTQNDSSDHPENNVEPSESENSLPPQEKTIASTKPTESLQNEQPVSEERKALTEKLPHNQ</sequence>